<dbReference type="PRINTS" id="PR00189">
    <property type="entry name" value="TRNSTHYRETIN"/>
</dbReference>
<evidence type="ECO:0000313" key="11">
    <source>
        <dbReference type="EMBL" id="ACO11259.1"/>
    </source>
</evidence>
<protein>
    <recommendedName>
        <fullName evidence="8">5-hydroxyisourate hydrolase</fullName>
        <shortName evidence="8">HIU hydrolase</shortName>
        <shortName evidence="8">HIUHase</shortName>
        <ecNumber evidence="8">3.5.2.17</ecNumber>
    </recommendedName>
</protein>
<gene>
    <name evidence="11" type="primary">TTHY1</name>
</gene>
<evidence type="ECO:0000256" key="7">
    <source>
        <dbReference type="PIRSR" id="PIRSR600895-51"/>
    </source>
</evidence>
<evidence type="ECO:0000256" key="3">
    <source>
        <dbReference type="ARBA" id="ARBA00009850"/>
    </source>
</evidence>
<dbReference type="InterPro" id="IPR036817">
    <property type="entry name" value="Transthyretin/HIU_hydrolase_sf"/>
</dbReference>
<dbReference type="InterPro" id="IPR023416">
    <property type="entry name" value="Transthyretin/HIU_hydrolase_d"/>
</dbReference>
<dbReference type="NCBIfam" id="TIGR02962">
    <property type="entry name" value="hdxy_isourate"/>
    <property type="match status" value="1"/>
</dbReference>
<comment type="catalytic activity">
    <reaction evidence="1 8">
        <text>5-hydroxyisourate + H2O = 5-hydroxy-2-oxo-4-ureido-2,5-dihydro-1H-imidazole-5-carboxylate + H(+)</text>
        <dbReference type="Rhea" id="RHEA:23736"/>
        <dbReference type="ChEBI" id="CHEBI:15377"/>
        <dbReference type="ChEBI" id="CHEBI:15378"/>
        <dbReference type="ChEBI" id="CHEBI:18072"/>
        <dbReference type="ChEBI" id="CHEBI:58639"/>
        <dbReference type="EC" id="3.5.2.17"/>
    </reaction>
</comment>
<comment type="similarity">
    <text evidence="3 8">Belongs to the transthyretin family. 5-hydroxyisourate hydrolase subfamily.</text>
</comment>
<accession>C1BQF6</accession>
<feature type="binding site" evidence="7">
    <location>
        <position position="13"/>
    </location>
    <ligand>
        <name>substrate</name>
    </ligand>
</feature>
<evidence type="ECO:0000256" key="8">
    <source>
        <dbReference type="RuleBase" id="RU361270"/>
    </source>
</evidence>
<evidence type="ECO:0000256" key="5">
    <source>
        <dbReference type="ARBA" id="ARBA00022631"/>
    </source>
</evidence>
<dbReference type="PANTHER" id="PTHR10395:SF7">
    <property type="entry name" value="5-HYDROXYISOURATE HYDROLASE"/>
    <property type="match status" value="1"/>
</dbReference>
<dbReference type="CDD" id="cd05822">
    <property type="entry name" value="TLP_HIUase"/>
    <property type="match status" value="1"/>
</dbReference>
<feature type="region of interest" description="Disordered" evidence="9">
    <location>
        <begin position="1"/>
        <end position="21"/>
    </location>
</feature>
<organism evidence="11">
    <name type="scientific">Caligus rogercresseyi</name>
    <name type="common">Sea louse</name>
    <dbReference type="NCBI Taxonomy" id="217165"/>
    <lineage>
        <taxon>Eukaryota</taxon>
        <taxon>Metazoa</taxon>
        <taxon>Ecdysozoa</taxon>
        <taxon>Arthropoda</taxon>
        <taxon>Crustacea</taxon>
        <taxon>Multicrustacea</taxon>
        <taxon>Hexanauplia</taxon>
        <taxon>Copepoda</taxon>
        <taxon>Siphonostomatoida</taxon>
        <taxon>Caligidae</taxon>
        <taxon>Caligus</taxon>
    </lineage>
</organism>
<dbReference type="SUPFAM" id="SSF49472">
    <property type="entry name" value="Transthyretin (synonym: prealbumin)"/>
    <property type="match status" value="1"/>
</dbReference>
<feature type="domain" description="Transthyretin/hydroxyisourate hydrolase" evidence="10">
    <location>
        <begin position="5"/>
        <end position="117"/>
    </location>
</feature>
<dbReference type="EMBL" id="BT076835">
    <property type="protein sequence ID" value="ACO11259.1"/>
    <property type="molecule type" value="mRNA"/>
</dbReference>
<keyword evidence="6 8" id="KW-0378">Hydrolase</keyword>
<dbReference type="GO" id="GO:0006144">
    <property type="term" value="P:purine nucleobase metabolic process"/>
    <property type="evidence" value="ECO:0007669"/>
    <property type="project" value="UniProtKB-KW"/>
</dbReference>
<dbReference type="InterPro" id="IPR023418">
    <property type="entry name" value="Thyroxine_BS"/>
</dbReference>
<feature type="binding site" evidence="7">
    <location>
        <position position="51"/>
    </location>
    <ligand>
        <name>substrate</name>
    </ligand>
</feature>
<dbReference type="PANTHER" id="PTHR10395">
    <property type="entry name" value="URICASE AND TRANSTHYRETIN-RELATED"/>
    <property type="match status" value="1"/>
</dbReference>
<keyword evidence="5 8" id="KW-0659">Purine metabolism</keyword>
<dbReference type="GO" id="GO:0033971">
    <property type="term" value="F:hydroxyisourate hydrolase activity"/>
    <property type="evidence" value="ECO:0007669"/>
    <property type="project" value="UniProtKB-EC"/>
</dbReference>
<evidence type="ECO:0000256" key="1">
    <source>
        <dbReference type="ARBA" id="ARBA00001043"/>
    </source>
</evidence>
<dbReference type="PROSITE" id="PS00768">
    <property type="entry name" value="TRANSTHYRETIN_1"/>
    <property type="match status" value="1"/>
</dbReference>
<dbReference type="InterPro" id="IPR000895">
    <property type="entry name" value="Transthyretin/HIU_hydrolase"/>
</dbReference>
<comment type="subunit">
    <text evidence="4 8">Homotetramer.</text>
</comment>
<evidence type="ECO:0000256" key="9">
    <source>
        <dbReference type="SAM" id="MobiDB-lite"/>
    </source>
</evidence>
<proteinExistence type="evidence at transcript level"/>
<dbReference type="EC" id="3.5.2.17" evidence="8"/>
<feature type="binding site" evidence="7">
    <location>
        <position position="115"/>
    </location>
    <ligand>
        <name>substrate</name>
    </ligand>
</feature>
<sequence>MSPKTHDNPLSSHVLDTSRGTPAEGIQIHLFKEDGEGWTLVGKKTTNQDGRVSGFLGWENFQKGIYKLKFDVKGYFEKTKTESFFPYVEIVFDIKDPEAHYHVPILLNPFGYTTYRGS</sequence>
<evidence type="ECO:0000256" key="4">
    <source>
        <dbReference type="ARBA" id="ARBA00011881"/>
    </source>
</evidence>
<evidence type="ECO:0000256" key="2">
    <source>
        <dbReference type="ARBA" id="ARBA00002704"/>
    </source>
</evidence>
<comment type="function">
    <text evidence="2">Catalyzes the hydrolysis of 5-hydroxyisourate (HIU) to 2-oxo-4-hydroxy-4-carboxy-5-ureidoimidazoline (OHCU).</text>
</comment>
<name>C1BQF6_CALRO</name>
<dbReference type="AlphaFoldDB" id="C1BQF6"/>
<dbReference type="Gene3D" id="2.60.40.180">
    <property type="entry name" value="Transthyretin/hydroxyisourate hydrolase domain"/>
    <property type="match status" value="1"/>
</dbReference>
<evidence type="ECO:0000259" key="10">
    <source>
        <dbReference type="SMART" id="SM00095"/>
    </source>
</evidence>
<dbReference type="InterPro" id="IPR014306">
    <property type="entry name" value="Hydroxyisourate_hydrolase"/>
</dbReference>
<evidence type="ECO:0000256" key="6">
    <source>
        <dbReference type="ARBA" id="ARBA00022801"/>
    </source>
</evidence>
<reference evidence="11" key="1">
    <citation type="submission" date="2009-03" db="EMBL/GenBank/DDBJ databases">
        <title>Caligus rogercresseyi ESTs and full-length cDNAs.</title>
        <authorList>
            <person name="Yasuike M."/>
            <person name="von Schalburg K."/>
            <person name="Cooper G."/>
            <person name="Leong J."/>
            <person name="Jones S.R.M."/>
            <person name="Koop B.F."/>
        </authorList>
    </citation>
    <scope>NUCLEOTIDE SEQUENCE</scope>
    <source>
        <tissue evidence="11">Whole tissue</tissue>
    </source>
</reference>
<feature type="compositionally biased region" description="Polar residues" evidence="9">
    <location>
        <begin position="8"/>
        <end position="20"/>
    </location>
</feature>
<dbReference type="SMART" id="SM00095">
    <property type="entry name" value="TR_THY"/>
    <property type="match status" value="1"/>
</dbReference>
<dbReference type="Pfam" id="PF00576">
    <property type="entry name" value="Transthyretin"/>
    <property type="match status" value="1"/>
</dbReference>